<keyword evidence="5" id="KW-0732">Signal</keyword>
<dbReference type="EMBL" id="OCNH01000001">
    <property type="protein sequence ID" value="SOD81922.1"/>
    <property type="molecule type" value="Genomic_DNA"/>
</dbReference>
<dbReference type="AlphaFoldDB" id="A0A286FFD4"/>
<dbReference type="RefSeq" id="WP_097125538.1">
    <property type="nucleotide sequence ID" value="NZ_OCNH01000001.1"/>
</dbReference>
<dbReference type="GO" id="GO:0000155">
    <property type="term" value="F:phosphorelay sensor kinase activity"/>
    <property type="evidence" value="ECO:0007669"/>
    <property type="project" value="InterPro"/>
</dbReference>
<keyword evidence="8" id="KW-1185">Reference proteome</keyword>
<keyword evidence="4" id="KW-0812">Transmembrane</keyword>
<keyword evidence="4" id="KW-0472">Membrane</keyword>
<evidence type="ECO:0000256" key="5">
    <source>
        <dbReference type="SAM" id="SignalP"/>
    </source>
</evidence>
<dbReference type="Pfam" id="PF07495">
    <property type="entry name" value="Y_Y_Y"/>
    <property type="match status" value="1"/>
</dbReference>
<dbReference type="Gene3D" id="2.60.40.10">
    <property type="entry name" value="Immunoglobulins"/>
    <property type="match status" value="1"/>
</dbReference>
<feature type="signal peptide" evidence="5">
    <location>
        <begin position="1"/>
        <end position="17"/>
    </location>
</feature>
<feature type="chain" id="PRO_5012809493" description="histidine kinase" evidence="5">
    <location>
        <begin position="18"/>
        <end position="421"/>
    </location>
</feature>
<dbReference type="InterPro" id="IPR036890">
    <property type="entry name" value="HATPase_C_sf"/>
</dbReference>
<dbReference type="SUPFAM" id="SSF47384">
    <property type="entry name" value="Homodimeric domain of signal transducing histidine kinase"/>
    <property type="match status" value="1"/>
</dbReference>
<dbReference type="PANTHER" id="PTHR43065:SF42">
    <property type="entry name" value="TWO-COMPONENT SENSOR PPRA"/>
    <property type="match status" value="1"/>
</dbReference>
<dbReference type="EC" id="2.7.13.3" evidence="2"/>
<protein>
    <recommendedName>
        <fullName evidence="2">histidine kinase</fullName>
        <ecNumber evidence="2">2.7.13.3</ecNumber>
    </recommendedName>
</protein>
<dbReference type="InterPro" id="IPR036097">
    <property type="entry name" value="HisK_dim/P_sf"/>
</dbReference>
<organism evidence="7 8">
    <name type="scientific">Spirosoma fluviale</name>
    <dbReference type="NCBI Taxonomy" id="1597977"/>
    <lineage>
        <taxon>Bacteria</taxon>
        <taxon>Pseudomonadati</taxon>
        <taxon>Bacteroidota</taxon>
        <taxon>Cytophagia</taxon>
        <taxon>Cytophagales</taxon>
        <taxon>Cytophagaceae</taxon>
        <taxon>Spirosoma</taxon>
    </lineage>
</organism>
<evidence type="ECO:0000256" key="2">
    <source>
        <dbReference type="ARBA" id="ARBA00012438"/>
    </source>
</evidence>
<evidence type="ECO:0000313" key="8">
    <source>
        <dbReference type="Proteomes" id="UP000219452"/>
    </source>
</evidence>
<name>A0A286FFD4_9BACT</name>
<dbReference type="InterPro" id="IPR011123">
    <property type="entry name" value="Y_Y_Y"/>
</dbReference>
<dbReference type="SMART" id="SM00388">
    <property type="entry name" value="HisKA"/>
    <property type="match status" value="1"/>
</dbReference>
<dbReference type="Gene3D" id="1.10.287.130">
    <property type="match status" value="1"/>
</dbReference>
<dbReference type="OrthoDB" id="9806995at2"/>
<sequence>MNYSALLLLLISQVALAQASRPLVQIISVKTGNNQIDSAFSTVDLHQKQPVALAYNRNYLHFSFINLYNPSQNSFSYKLTGLDYTWVTCTDCSQVQYAHLDGGDYTFLVKTTQAGDVPAQFSFTIEGNLFHKWWFVPMLFLYLLLFAVVIVYVFILFLFRQKLKEQRRIHQEKMASMAELTAGIAHEIQNPLNFVNNFSELGTELTDELRQAATNGNTQEVLVLTGELTQSLQKITHHGSRASAIIKGMLEHARPSTGHKELTNLNALADTYLQMAYQGFRAKDKAFTCALVTDLAPDLAPLPVVAQDMGRVLLNLLNNAFYTVQQKQKTVQPDYTPTVWLSSHRLTHTVEIRIKDNGTGIPELVKGKIFQPFFTTKPTGEGTGLGLSLSYDIITKGHGGSLEVNTVLNEFTEFRIILPAS</sequence>
<gene>
    <name evidence="7" type="ORF">SAMN06269250_1961</name>
</gene>
<dbReference type="InterPro" id="IPR003661">
    <property type="entry name" value="HisK_dim/P_dom"/>
</dbReference>
<comment type="catalytic activity">
    <reaction evidence="1">
        <text>ATP + protein L-histidine = ADP + protein N-phospho-L-histidine.</text>
        <dbReference type="EC" id="2.7.13.3"/>
    </reaction>
</comment>
<feature type="transmembrane region" description="Helical" evidence="4">
    <location>
        <begin position="133"/>
        <end position="159"/>
    </location>
</feature>
<dbReference type="Pfam" id="PF02518">
    <property type="entry name" value="HATPase_c"/>
    <property type="match status" value="1"/>
</dbReference>
<dbReference type="SUPFAM" id="SSF55874">
    <property type="entry name" value="ATPase domain of HSP90 chaperone/DNA topoisomerase II/histidine kinase"/>
    <property type="match status" value="1"/>
</dbReference>
<dbReference type="CDD" id="cd00082">
    <property type="entry name" value="HisKA"/>
    <property type="match status" value="1"/>
</dbReference>
<dbReference type="InterPro" id="IPR005467">
    <property type="entry name" value="His_kinase_dom"/>
</dbReference>
<dbReference type="InterPro" id="IPR003594">
    <property type="entry name" value="HATPase_dom"/>
</dbReference>
<evidence type="ECO:0000256" key="4">
    <source>
        <dbReference type="SAM" id="Phobius"/>
    </source>
</evidence>
<evidence type="ECO:0000256" key="3">
    <source>
        <dbReference type="ARBA" id="ARBA00022553"/>
    </source>
</evidence>
<dbReference type="Proteomes" id="UP000219452">
    <property type="component" value="Unassembled WGS sequence"/>
</dbReference>
<dbReference type="InterPro" id="IPR013783">
    <property type="entry name" value="Ig-like_fold"/>
</dbReference>
<dbReference type="PANTHER" id="PTHR43065">
    <property type="entry name" value="SENSOR HISTIDINE KINASE"/>
    <property type="match status" value="1"/>
</dbReference>
<keyword evidence="3" id="KW-0597">Phosphoprotein</keyword>
<dbReference type="PROSITE" id="PS50109">
    <property type="entry name" value="HIS_KIN"/>
    <property type="match status" value="1"/>
</dbReference>
<dbReference type="Pfam" id="PF00512">
    <property type="entry name" value="HisKA"/>
    <property type="match status" value="1"/>
</dbReference>
<feature type="domain" description="Histidine kinase" evidence="6">
    <location>
        <begin position="183"/>
        <end position="421"/>
    </location>
</feature>
<dbReference type="PRINTS" id="PR00344">
    <property type="entry name" value="BCTRLSENSOR"/>
</dbReference>
<dbReference type="InterPro" id="IPR004358">
    <property type="entry name" value="Sig_transdc_His_kin-like_C"/>
</dbReference>
<proteinExistence type="predicted"/>
<evidence type="ECO:0000256" key="1">
    <source>
        <dbReference type="ARBA" id="ARBA00000085"/>
    </source>
</evidence>
<dbReference type="Gene3D" id="3.30.565.10">
    <property type="entry name" value="Histidine kinase-like ATPase, C-terminal domain"/>
    <property type="match status" value="1"/>
</dbReference>
<accession>A0A286FFD4</accession>
<keyword evidence="4" id="KW-1133">Transmembrane helix</keyword>
<evidence type="ECO:0000259" key="6">
    <source>
        <dbReference type="PROSITE" id="PS50109"/>
    </source>
</evidence>
<evidence type="ECO:0000313" key="7">
    <source>
        <dbReference type="EMBL" id="SOD81922.1"/>
    </source>
</evidence>
<dbReference type="SMART" id="SM00387">
    <property type="entry name" value="HATPase_c"/>
    <property type="match status" value="1"/>
</dbReference>
<reference evidence="8" key="1">
    <citation type="submission" date="2017-09" db="EMBL/GenBank/DDBJ databases">
        <authorList>
            <person name="Varghese N."/>
            <person name="Submissions S."/>
        </authorList>
    </citation>
    <scope>NUCLEOTIDE SEQUENCE [LARGE SCALE GENOMIC DNA]</scope>
    <source>
        <strain evidence="8">DSM 29961</strain>
    </source>
</reference>